<evidence type="ECO:0000313" key="2">
    <source>
        <dbReference type="Proteomes" id="UP000026915"/>
    </source>
</evidence>
<protein>
    <submittedName>
        <fullName evidence="1">Uncharacterized protein</fullName>
    </submittedName>
</protein>
<keyword evidence="2" id="KW-1185">Reference proteome</keyword>
<evidence type="ECO:0000313" key="1">
    <source>
        <dbReference type="EMBL" id="EOY27628.1"/>
    </source>
</evidence>
<dbReference type="HOGENOM" id="CLU_2337794_0_0_1"/>
<gene>
    <name evidence="1" type="ORF">TCM_029424</name>
</gene>
<dbReference type="Proteomes" id="UP000026915">
    <property type="component" value="Chromosome 6"/>
</dbReference>
<sequence>MQSLECRILVTCLESSMSGGAWLDSPYLKESVYLCLGFGTFSEITQRSPSGHELPVCMHVITVHRAGSPYLKDYDFDSRLDAFLAGSTGGHGNFLLNC</sequence>
<reference evidence="1 2" key="1">
    <citation type="journal article" date="2013" name="Genome Biol.">
        <title>The genome sequence of the most widely cultivated cacao type and its use to identify candidate genes regulating pod color.</title>
        <authorList>
            <person name="Motamayor J.C."/>
            <person name="Mockaitis K."/>
            <person name="Schmutz J."/>
            <person name="Haiminen N."/>
            <person name="Iii D.L."/>
            <person name="Cornejo O."/>
            <person name="Findley S.D."/>
            <person name="Zheng P."/>
            <person name="Utro F."/>
            <person name="Royaert S."/>
            <person name="Saski C."/>
            <person name="Jenkins J."/>
            <person name="Podicheti R."/>
            <person name="Zhao M."/>
            <person name="Scheffler B.E."/>
            <person name="Stack J.C."/>
            <person name="Feltus F.A."/>
            <person name="Mustiga G.M."/>
            <person name="Amores F."/>
            <person name="Phillips W."/>
            <person name="Marelli J.P."/>
            <person name="May G.D."/>
            <person name="Shapiro H."/>
            <person name="Ma J."/>
            <person name="Bustamante C.D."/>
            <person name="Schnell R.J."/>
            <person name="Main D."/>
            <person name="Gilbert D."/>
            <person name="Parida L."/>
            <person name="Kuhn D.N."/>
        </authorList>
    </citation>
    <scope>NUCLEOTIDE SEQUENCE [LARGE SCALE GENOMIC DNA]</scope>
    <source>
        <strain evidence="2">cv. Matina 1-6</strain>
    </source>
</reference>
<accession>A0A061GE04</accession>
<dbReference type="InParanoid" id="A0A061GE04"/>
<dbReference type="EMBL" id="CM001884">
    <property type="protein sequence ID" value="EOY27628.1"/>
    <property type="molecule type" value="Genomic_DNA"/>
</dbReference>
<dbReference type="AlphaFoldDB" id="A0A061GE04"/>
<dbReference type="Gramene" id="EOY27628">
    <property type="protein sequence ID" value="EOY27628"/>
    <property type="gene ID" value="TCM_029424"/>
</dbReference>
<proteinExistence type="predicted"/>
<organism evidence="1 2">
    <name type="scientific">Theobroma cacao</name>
    <name type="common">Cacao</name>
    <name type="synonym">Cocoa</name>
    <dbReference type="NCBI Taxonomy" id="3641"/>
    <lineage>
        <taxon>Eukaryota</taxon>
        <taxon>Viridiplantae</taxon>
        <taxon>Streptophyta</taxon>
        <taxon>Embryophyta</taxon>
        <taxon>Tracheophyta</taxon>
        <taxon>Spermatophyta</taxon>
        <taxon>Magnoliopsida</taxon>
        <taxon>eudicotyledons</taxon>
        <taxon>Gunneridae</taxon>
        <taxon>Pentapetalae</taxon>
        <taxon>rosids</taxon>
        <taxon>malvids</taxon>
        <taxon>Malvales</taxon>
        <taxon>Malvaceae</taxon>
        <taxon>Byttnerioideae</taxon>
        <taxon>Theobroma</taxon>
    </lineage>
</organism>
<name>A0A061GE04_THECC</name>